<protein>
    <submittedName>
        <fullName evidence="2">Uncharacterized protein</fullName>
    </submittedName>
</protein>
<keyword evidence="3" id="KW-1185">Reference proteome</keyword>
<organism evidence="2 3">
    <name type="scientific">Nicotiana attenuata</name>
    <name type="common">Coyote tobacco</name>
    <dbReference type="NCBI Taxonomy" id="49451"/>
    <lineage>
        <taxon>Eukaryota</taxon>
        <taxon>Viridiplantae</taxon>
        <taxon>Streptophyta</taxon>
        <taxon>Embryophyta</taxon>
        <taxon>Tracheophyta</taxon>
        <taxon>Spermatophyta</taxon>
        <taxon>Magnoliopsida</taxon>
        <taxon>eudicotyledons</taxon>
        <taxon>Gunneridae</taxon>
        <taxon>Pentapetalae</taxon>
        <taxon>asterids</taxon>
        <taxon>lamiids</taxon>
        <taxon>Solanales</taxon>
        <taxon>Solanaceae</taxon>
        <taxon>Nicotianoideae</taxon>
        <taxon>Nicotianeae</taxon>
        <taxon>Nicotiana</taxon>
    </lineage>
</organism>
<evidence type="ECO:0000256" key="1">
    <source>
        <dbReference type="SAM" id="Phobius"/>
    </source>
</evidence>
<dbReference type="EMBL" id="MJEQ01002489">
    <property type="protein sequence ID" value="OIT27202.1"/>
    <property type="molecule type" value="Genomic_DNA"/>
</dbReference>
<feature type="non-terminal residue" evidence="2">
    <location>
        <position position="145"/>
    </location>
</feature>
<feature type="non-terminal residue" evidence="2">
    <location>
        <position position="1"/>
    </location>
</feature>
<accession>A0A1J6KAV1</accession>
<feature type="transmembrane region" description="Helical" evidence="1">
    <location>
        <begin position="113"/>
        <end position="134"/>
    </location>
</feature>
<comment type="caution">
    <text evidence="2">The sequence shown here is derived from an EMBL/GenBank/DDBJ whole genome shotgun (WGS) entry which is preliminary data.</text>
</comment>
<name>A0A1J6KAV1_NICAT</name>
<dbReference type="OMA" id="EATNLGC"/>
<keyword evidence="1" id="KW-0472">Membrane</keyword>
<dbReference type="AlphaFoldDB" id="A0A1J6KAV1"/>
<keyword evidence="1" id="KW-1133">Transmembrane helix</keyword>
<dbReference type="PANTHER" id="PTHR33782:SF27">
    <property type="entry name" value="PROTEIN, PUTATIVE-RELATED"/>
    <property type="match status" value="1"/>
</dbReference>
<dbReference type="Gramene" id="OIT27202">
    <property type="protein sequence ID" value="OIT27202"/>
    <property type="gene ID" value="A4A49_63528"/>
</dbReference>
<reference evidence="2" key="1">
    <citation type="submission" date="2016-11" db="EMBL/GenBank/DDBJ databases">
        <title>The genome of Nicotiana attenuata.</title>
        <authorList>
            <person name="Xu S."/>
            <person name="Brockmoeller T."/>
            <person name="Gaquerel E."/>
            <person name="Navarro A."/>
            <person name="Kuhl H."/>
            <person name="Gase K."/>
            <person name="Ling Z."/>
            <person name="Zhou W."/>
            <person name="Kreitzer C."/>
            <person name="Stanke M."/>
            <person name="Tang H."/>
            <person name="Lyons E."/>
            <person name="Pandey P."/>
            <person name="Pandey S.P."/>
            <person name="Timmermann B."/>
            <person name="Baldwin I.T."/>
        </authorList>
    </citation>
    <scope>NUCLEOTIDE SEQUENCE [LARGE SCALE GENOMIC DNA]</scope>
    <source>
        <strain evidence="2">UT</strain>
    </source>
</reference>
<evidence type="ECO:0000313" key="2">
    <source>
        <dbReference type="EMBL" id="OIT27202.1"/>
    </source>
</evidence>
<proteinExistence type="predicted"/>
<dbReference type="PANTHER" id="PTHR33782">
    <property type="entry name" value="OS01G0121600 PROTEIN"/>
    <property type="match status" value="1"/>
</dbReference>
<evidence type="ECO:0000313" key="3">
    <source>
        <dbReference type="Proteomes" id="UP000187609"/>
    </source>
</evidence>
<gene>
    <name evidence="2" type="ORF">A4A49_63528</name>
</gene>
<dbReference type="STRING" id="49451.A0A1J6KAV1"/>
<sequence length="145" mass="16641">SFRGAAFPRILHEREMFRVLVCPPSSSTFLNRKLRLVVCARNKDGYNGSKLVDENMIVLRMRIKEMNISSSEAGKLPSSNWMEWEKKYFSHYNDVVFEVVRLLQIYLMETRPALALGMLTLLSLSVPISTYALVQHAMEIGKSLL</sequence>
<dbReference type="Proteomes" id="UP000187609">
    <property type="component" value="Unassembled WGS sequence"/>
</dbReference>
<keyword evidence="1" id="KW-0812">Transmembrane</keyword>